<feature type="domain" description="Bacterial sugar transferase" evidence="8">
    <location>
        <begin position="279"/>
        <end position="459"/>
    </location>
</feature>
<comment type="similarity">
    <text evidence="2">Belongs to the bacterial sugar transferase family.</text>
</comment>
<comment type="subcellular location">
    <subcellularLocation>
        <location evidence="1">Membrane</location>
        <topology evidence="1">Multi-pass membrane protein</topology>
    </subcellularLocation>
</comment>
<feature type="transmembrane region" description="Helical" evidence="7">
    <location>
        <begin position="54"/>
        <end position="73"/>
    </location>
</feature>
<dbReference type="GO" id="GO:0016780">
    <property type="term" value="F:phosphotransferase activity, for other substituted phosphate groups"/>
    <property type="evidence" value="ECO:0007669"/>
    <property type="project" value="TreeGrafter"/>
</dbReference>
<dbReference type="NCBIfam" id="TIGR03023">
    <property type="entry name" value="WcaJ_sugtrans"/>
    <property type="match status" value="1"/>
</dbReference>
<evidence type="ECO:0000256" key="6">
    <source>
        <dbReference type="ARBA" id="ARBA00023136"/>
    </source>
</evidence>
<feature type="transmembrane region" description="Helical" evidence="7">
    <location>
        <begin position="285"/>
        <end position="308"/>
    </location>
</feature>
<evidence type="ECO:0000256" key="2">
    <source>
        <dbReference type="ARBA" id="ARBA00006464"/>
    </source>
</evidence>
<keyword evidence="10" id="KW-1185">Reference proteome</keyword>
<dbReference type="RefSeq" id="WP_072575656.1">
    <property type="nucleotide sequence ID" value="NZ_LWHB01000018.1"/>
</dbReference>
<evidence type="ECO:0000313" key="10">
    <source>
        <dbReference type="Proteomes" id="UP000254601"/>
    </source>
</evidence>
<dbReference type="Pfam" id="PF13727">
    <property type="entry name" value="CoA_binding_3"/>
    <property type="match status" value="1"/>
</dbReference>
<evidence type="ECO:0000256" key="3">
    <source>
        <dbReference type="ARBA" id="ARBA00022679"/>
    </source>
</evidence>
<evidence type="ECO:0000256" key="7">
    <source>
        <dbReference type="SAM" id="Phobius"/>
    </source>
</evidence>
<reference evidence="9 10" key="1">
    <citation type="submission" date="2018-06" db="EMBL/GenBank/DDBJ databases">
        <authorList>
            <consortium name="Pathogen Informatics"/>
            <person name="Doyle S."/>
        </authorList>
    </citation>
    <scope>NUCLEOTIDE SEQUENCE [LARGE SCALE GENOMIC DNA]</scope>
    <source>
        <strain evidence="9 10">NCTC13337</strain>
    </source>
</reference>
<dbReference type="InterPro" id="IPR003362">
    <property type="entry name" value="Bact_transf"/>
</dbReference>
<evidence type="ECO:0000256" key="4">
    <source>
        <dbReference type="ARBA" id="ARBA00022692"/>
    </source>
</evidence>
<organism evidence="9 10">
    <name type="scientific">Suttonella ornithocola</name>
    <dbReference type="NCBI Taxonomy" id="279832"/>
    <lineage>
        <taxon>Bacteria</taxon>
        <taxon>Pseudomonadati</taxon>
        <taxon>Pseudomonadota</taxon>
        <taxon>Gammaproteobacteria</taxon>
        <taxon>Cardiobacteriales</taxon>
        <taxon>Cardiobacteriaceae</taxon>
        <taxon>Suttonella</taxon>
    </lineage>
</organism>
<dbReference type="PANTHER" id="PTHR30576:SF0">
    <property type="entry name" value="UNDECAPRENYL-PHOSPHATE N-ACETYLGALACTOSAMINYL 1-PHOSPHATE TRANSFERASE-RELATED"/>
    <property type="match status" value="1"/>
</dbReference>
<accession>A0A380MSI4</accession>
<dbReference type="Pfam" id="PF02397">
    <property type="entry name" value="Bac_transf"/>
    <property type="match status" value="1"/>
</dbReference>
<feature type="transmembrane region" description="Helical" evidence="7">
    <location>
        <begin position="117"/>
        <end position="139"/>
    </location>
</feature>
<protein>
    <submittedName>
        <fullName evidence="9">Colanic biosynthesis UDP-glucose lipid carrier transferase</fullName>
    </submittedName>
</protein>
<gene>
    <name evidence="9" type="primary">wcaJ</name>
    <name evidence="9" type="ORF">NCTC13337_01438</name>
</gene>
<evidence type="ECO:0000313" key="9">
    <source>
        <dbReference type="EMBL" id="SUO95540.1"/>
    </source>
</evidence>
<dbReference type="InterPro" id="IPR017473">
    <property type="entry name" value="Undecaprenyl-P_gluc_Ptfrase"/>
</dbReference>
<keyword evidence="5 7" id="KW-1133">Transmembrane helix</keyword>
<dbReference type="EMBL" id="UHIC01000001">
    <property type="protein sequence ID" value="SUO95540.1"/>
    <property type="molecule type" value="Genomic_DNA"/>
</dbReference>
<dbReference type="NCBIfam" id="TIGR03025">
    <property type="entry name" value="EPS_sugtrans"/>
    <property type="match status" value="1"/>
</dbReference>
<name>A0A380MSI4_9GAMM</name>
<keyword evidence="4 7" id="KW-0812">Transmembrane</keyword>
<dbReference type="GO" id="GO:0016020">
    <property type="term" value="C:membrane"/>
    <property type="evidence" value="ECO:0007669"/>
    <property type="project" value="UniProtKB-SubCell"/>
</dbReference>
<dbReference type="PANTHER" id="PTHR30576">
    <property type="entry name" value="COLANIC BIOSYNTHESIS UDP-GLUCOSE LIPID CARRIER TRANSFERASE"/>
    <property type="match status" value="1"/>
</dbReference>
<evidence type="ECO:0000259" key="8">
    <source>
        <dbReference type="Pfam" id="PF02397"/>
    </source>
</evidence>
<dbReference type="AlphaFoldDB" id="A0A380MSI4"/>
<sequence>MKKFSPISNGVSPVISYASWLAKLNDLVCIYFAGFITFYLYFHYSLWDWERYHWMVLLGSILGVSLLSICKIYQSWRGTIHAVLIVRLFKAFFYLSSIIVAYLYLTKTGEHFSRLWFVWWLVSAFGLCLISRTIVYWLLKRLRFQGYNRKTVALFGSKAFCRDLYRAVHRDPLSGFAITYVRLVDDDTATFVNVADIKKFNALEDGDLDVHEIWLCLSLSEGEIIEQMMQTLCFSTANIRLIPDLRTFRLINHQASYVVGFYAFDLSVSPMAGWQRIVKWIEDKIISIVALLLLIPLFLLIGLWILVIDGRPIFYKQKRVSWNGKVFEILKFRTMKQEHEKNEISWGNADKKPVIPLGRVMRRFSIDELPQFWNVLKGDMSIVGPRPERPEFVEGFKREIPGYMQKHMVKAGITGWAQAHGWRGDTDLQQRINHDLWYIENWSLWLDLRIILMTAFRMFFDSSAK</sequence>
<keyword evidence="6 7" id="KW-0472">Membrane</keyword>
<evidence type="ECO:0000256" key="5">
    <source>
        <dbReference type="ARBA" id="ARBA00022989"/>
    </source>
</evidence>
<evidence type="ECO:0000256" key="1">
    <source>
        <dbReference type="ARBA" id="ARBA00004141"/>
    </source>
</evidence>
<feature type="transmembrane region" description="Helical" evidence="7">
    <location>
        <begin position="85"/>
        <end position="105"/>
    </location>
</feature>
<dbReference type="Proteomes" id="UP000254601">
    <property type="component" value="Unassembled WGS sequence"/>
</dbReference>
<dbReference type="OrthoDB" id="9808602at2"/>
<keyword evidence="3 9" id="KW-0808">Transferase</keyword>
<dbReference type="InterPro" id="IPR017475">
    <property type="entry name" value="EPS_sugar_tfrase"/>
</dbReference>
<feature type="transmembrane region" description="Helical" evidence="7">
    <location>
        <begin position="20"/>
        <end position="42"/>
    </location>
</feature>
<proteinExistence type="inferred from homology"/>